<keyword evidence="6" id="KW-0046">Antibiotic resistance</keyword>
<dbReference type="Proteomes" id="UP000285138">
    <property type="component" value="Unassembled WGS sequence"/>
</dbReference>
<protein>
    <recommendedName>
        <fullName evidence="6">Phosphatidylglycerol lysyltransferase</fullName>
        <ecNumber evidence="6">2.3.2.3</ecNumber>
    </recommendedName>
    <alternativeName>
        <fullName evidence="6">Lysylphosphatidylglycerol synthase</fullName>
    </alternativeName>
</protein>
<feature type="transmembrane region" description="Helical" evidence="6">
    <location>
        <begin position="126"/>
        <end position="144"/>
    </location>
</feature>
<comment type="subcellular location">
    <subcellularLocation>
        <location evidence="1 6">Cell membrane</location>
        <topology evidence="1 6">Multi-pass membrane protein</topology>
    </subcellularLocation>
</comment>
<keyword evidence="3 6" id="KW-0812">Transmembrane</keyword>
<gene>
    <name evidence="6" type="primary">mprF</name>
    <name evidence="7" type="ORF">D5R97_03975</name>
</gene>
<comment type="caution">
    <text evidence="7">The sequence shown here is derived from an EMBL/GenBank/DDBJ whole genome shotgun (WGS) entry which is preliminary data.</text>
</comment>
<feature type="transmembrane region" description="Helical" evidence="6">
    <location>
        <begin position="308"/>
        <end position="326"/>
    </location>
</feature>
<name>A0A424YFU2_9FIRM</name>
<dbReference type="EC" id="2.3.2.3" evidence="6"/>
<dbReference type="GO" id="GO:0050071">
    <property type="term" value="F:phosphatidylglycerol lysyltransferase activity"/>
    <property type="evidence" value="ECO:0007669"/>
    <property type="project" value="UniProtKB-EC"/>
</dbReference>
<feature type="transmembrane region" description="Helical" evidence="6">
    <location>
        <begin position="30"/>
        <end position="49"/>
    </location>
</feature>
<feature type="transmembrane region" description="Helical" evidence="6">
    <location>
        <begin position="177"/>
        <end position="196"/>
    </location>
</feature>
<reference evidence="7 8" key="1">
    <citation type="submission" date="2018-08" db="EMBL/GenBank/DDBJ databases">
        <title>The metabolism and importance of syntrophic acetate oxidation coupled to methane or sulfide production in haloalkaline environments.</title>
        <authorList>
            <person name="Timmers P.H.A."/>
            <person name="Vavourakis C.D."/>
            <person name="Sorokin D.Y."/>
            <person name="Sinninghe Damste J.S."/>
            <person name="Muyzer G."/>
            <person name="Stams A.J.M."/>
            <person name="Plugge C.M."/>
        </authorList>
    </citation>
    <scope>NUCLEOTIDE SEQUENCE [LARGE SCALE GENOMIC DNA]</scope>
    <source>
        <strain evidence="7">MSAO_Bac1</strain>
    </source>
</reference>
<keyword evidence="6" id="KW-0808">Transferase</keyword>
<evidence type="ECO:0000256" key="6">
    <source>
        <dbReference type="RuleBase" id="RU363042"/>
    </source>
</evidence>
<organism evidence="7 8">
    <name type="scientific">Candidatus Syntrophonatronum acetioxidans</name>
    <dbReference type="NCBI Taxonomy" id="1795816"/>
    <lineage>
        <taxon>Bacteria</taxon>
        <taxon>Bacillati</taxon>
        <taxon>Bacillota</taxon>
        <taxon>Clostridia</taxon>
        <taxon>Eubacteriales</taxon>
        <taxon>Syntrophomonadaceae</taxon>
        <taxon>Candidatus Syntrophonatronum</taxon>
    </lineage>
</organism>
<keyword evidence="5 6" id="KW-0472">Membrane</keyword>
<evidence type="ECO:0000256" key="3">
    <source>
        <dbReference type="ARBA" id="ARBA00022692"/>
    </source>
</evidence>
<dbReference type="Pfam" id="PF03706">
    <property type="entry name" value="LPG_synthase_TM"/>
    <property type="match status" value="1"/>
</dbReference>
<evidence type="ECO:0000256" key="5">
    <source>
        <dbReference type="ARBA" id="ARBA00023136"/>
    </source>
</evidence>
<comment type="function">
    <text evidence="6">Catalyzes the transfer of a lysyl group from L-lysyl-tRNA(Lys) to membrane-bound phosphatidylglycerol (PG), which produces lysylphosphatidylglycerol (LPG), a major component of the bacterial membrane with a positive net charge. LPG synthesis contributes to bacterial virulence as it is involved in the resistance mechanism against cationic antimicrobial peptides (CAMP) produces by the host's immune system (defensins, cathelicidins) and by the competing microorganisms.</text>
</comment>
<dbReference type="GO" id="GO:0005886">
    <property type="term" value="C:plasma membrane"/>
    <property type="evidence" value="ECO:0007669"/>
    <property type="project" value="UniProtKB-SubCell"/>
</dbReference>
<comment type="similarity">
    <text evidence="6">Belongs to the LPG synthase family.</text>
</comment>
<evidence type="ECO:0000313" key="8">
    <source>
        <dbReference type="Proteomes" id="UP000285138"/>
    </source>
</evidence>
<keyword evidence="6" id="KW-0443">Lipid metabolism</keyword>
<dbReference type="InterPro" id="IPR022791">
    <property type="entry name" value="L-PG_synthase/AglD"/>
</dbReference>
<dbReference type="GO" id="GO:0006629">
    <property type="term" value="P:lipid metabolic process"/>
    <property type="evidence" value="ECO:0007669"/>
    <property type="project" value="UniProtKB-KW"/>
</dbReference>
<accession>A0A424YFU2</accession>
<feature type="transmembrane region" description="Helical" evidence="6">
    <location>
        <begin position="279"/>
        <end position="296"/>
    </location>
</feature>
<sequence length="393" mass="43840">MLEMMLRNDAGKPGGDILLGISFTSRQKKAFFLSLLISLLAMGLILFFTTSQETLVSLRRVQPHYLFLALLAVVAAWFLEGLRLHLIIRGLERENPPGIPGTLAPPGSLAPPGTLKTPGIPGILDCVKIFLCSFFFGGITPMALGEWPSLLYYFHRRGVSLGTSTTLLIIRNSLTKGFFLVMGLLLFALYQGRVGGGLAINYFFRLALVLLVLSSLLYFLVLLYPRGIISFFRFLKSLPFLEPMVNSPPSREFILGLRREGKQFQSSMARLGRGRSRKLALPALLTLGYWFTYFLVPPLIMAGLGLEFQYWNLLIWQILIILIMVYAPLPGGSGFVEISLATFFSAHVPSHLLGIFVVTWRFFTYYLYLLVGGFLVTGLSLSGFIQGKKNNIF</sequence>
<evidence type="ECO:0000256" key="1">
    <source>
        <dbReference type="ARBA" id="ARBA00004651"/>
    </source>
</evidence>
<evidence type="ECO:0000256" key="2">
    <source>
        <dbReference type="ARBA" id="ARBA00022475"/>
    </source>
</evidence>
<dbReference type="PANTHER" id="PTHR37693:SF1">
    <property type="entry name" value="INTEGRAL MEMBRANE PROTEIN"/>
    <property type="match status" value="1"/>
</dbReference>
<dbReference type="EMBL" id="QZAA01000111">
    <property type="protein sequence ID" value="RQD76749.1"/>
    <property type="molecule type" value="Genomic_DNA"/>
</dbReference>
<feature type="transmembrane region" description="Helical" evidence="6">
    <location>
        <begin position="202"/>
        <end position="224"/>
    </location>
</feature>
<dbReference type="PANTHER" id="PTHR37693">
    <property type="entry name" value="PHOSPHATIDYLGLYCEROL LYSYLTRANSFERASE"/>
    <property type="match status" value="1"/>
</dbReference>
<evidence type="ECO:0000313" key="7">
    <source>
        <dbReference type="EMBL" id="RQD76749.1"/>
    </source>
</evidence>
<keyword evidence="4 6" id="KW-1133">Transmembrane helix</keyword>
<feature type="transmembrane region" description="Helical" evidence="6">
    <location>
        <begin position="365"/>
        <end position="385"/>
    </location>
</feature>
<comment type="catalytic activity">
    <reaction evidence="6">
        <text>L-lysyl-tRNA(Lys) + a 1,2-diacyl-sn-glycero-3-phospho-(1'-sn-glycerol) = a 1,2-diacyl-sn-glycero-3-phospho-1'-(3'-O-L-lysyl)-sn-glycerol + tRNA(Lys)</text>
        <dbReference type="Rhea" id="RHEA:10668"/>
        <dbReference type="Rhea" id="RHEA-COMP:9696"/>
        <dbReference type="Rhea" id="RHEA-COMP:9697"/>
        <dbReference type="ChEBI" id="CHEBI:64716"/>
        <dbReference type="ChEBI" id="CHEBI:75792"/>
        <dbReference type="ChEBI" id="CHEBI:78442"/>
        <dbReference type="ChEBI" id="CHEBI:78529"/>
        <dbReference type="EC" id="2.3.2.3"/>
    </reaction>
</comment>
<dbReference type="NCBIfam" id="TIGR00374">
    <property type="entry name" value="flippase-like domain"/>
    <property type="match status" value="1"/>
</dbReference>
<dbReference type="AlphaFoldDB" id="A0A424YFU2"/>
<dbReference type="GO" id="GO:0046677">
    <property type="term" value="P:response to antibiotic"/>
    <property type="evidence" value="ECO:0007669"/>
    <property type="project" value="UniProtKB-KW"/>
</dbReference>
<keyword evidence="2" id="KW-1003">Cell membrane</keyword>
<feature type="transmembrane region" description="Helical" evidence="6">
    <location>
        <begin position="61"/>
        <end position="79"/>
    </location>
</feature>
<proteinExistence type="inferred from homology"/>
<evidence type="ECO:0000256" key="4">
    <source>
        <dbReference type="ARBA" id="ARBA00022989"/>
    </source>
</evidence>